<evidence type="ECO:0000256" key="4">
    <source>
        <dbReference type="ARBA" id="ARBA00012527"/>
    </source>
</evidence>
<dbReference type="GO" id="GO:0034432">
    <property type="term" value="F:bis(5'-adenosyl)-pentaphosphatase activity"/>
    <property type="evidence" value="ECO:0007669"/>
    <property type="project" value="TreeGrafter"/>
</dbReference>
<sequence>MTPSDTSSVNLTIVLMVTSSKRPDQWIFPGGGVEPEEDSSVTAMREVAEEAGVIGKLDRFLGIFENIERKHRTEVFVMVVTEELPEWEDSIRIGRQRKWFTVEDALKHLRLHKPVQMTYLETLLTCNRRMNKVS</sequence>
<dbReference type="GO" id="GO:0005737">
    <property type="term" value="C:cytoplasm"/>
    <property type="evidence" value="ECO:0007669"/>
    <property type="project" value="UniProtKB-SubCell"/>
</dbReference>
<dbReference type="InterPro" id="IPR000086">
    <property type="entry name" value="NUDIX_hydrolase_dom"/>
</dbReference>
<evidence type="ECO:0000256" key="8">
    <source>
        <dbReference type="ARBA" id="ARBA00022842"/>
    </source>
</evidence>
<dbReference type="InterPro" id="IPR020084">
    <property type="entry name" value="NUDIX_hydrolase_CS"/>
</dbReference>
<comment type="cofactor">
    <cofactor evidence="1">
        <name>Mg(2+)</name>
        <dbReference type="ChEBI" id="CHEBI:18420"/>
    </cofactor>
</comment>
<comment type="subcellular location">
    <subcellularLocation>
        <location evidence="2">Cytoplasm</location>
    </subcellularLocation>
</comment>
<gene>
    <name evidence="11" type="ORF">V9T40_007589</name>
</gene>
<dbReference type="GO" id="GO:0034431">
    <property type="term" value="F:bis(5'-adenosyl)-hexaphosphatase activity"/>
    <property type="evidence" value="ECO:0007669"/>
    <property type="project" value="TreeGrafter"/>
</dbReference>
<dbReference type="GO" id="GO:0005634">
    <property type="term" value="C:nucleus"/>
    <property type="evidence" value="ECO:0007669"/>
    <property type="project" value="TreeGrafter"/>
</dbReference>
<keyword evidence="12" id="KW-1185">Reference proteome</keyword>
<reference evidence="11 12" key="1">
    <citation type="submission" date="2024-03" db="EMBL/GenBank/DDBJ databases">
        <title>Adaptation during the transition from Ophiocordyceps entomopathogen to insect associate is accompanied by gene loss and intensified selection.</title>
        <authorList>
            <person name="Ward C.M."/>
            <person name="Onetto C.A."/>
            <person name="Borneman A.R."/>
        </authorList>
    </citation>
    <scope>NUCLEOTIDE SEQUENCE [LARGE SCALE GENOMIC DNA]</scope>
    <source>
        <strain evidence="11">AWRI1</strain>
        <tissue evidence="11">Single Adult Female</tissue>
    </source>
</reference>
<comment type="similarity">
    <text evidence="3">Belongs to the Nudix hydrolase family. DIPP subfamily.</text>
</comment>
<comment type="caution">
    <text evidence="11">The sequence shown here is derived from an EMBL/GenBank/DDBJ whole genome shotgun (WGS) entry which is preliminary data.</text>
</comment>
<keyword evidence="7" id="KW-0378">Hydrolase</keyword>
<evidence type="ECO:0000256" key="3">
    <source>
        <dbReference type="ARBA" id="ARBA00008266"/>
    </source>
</evidence>
<proteinExistence type="inferred from homology"/>
<evidence type="ECO:0000256" key="1">
    <source>
        <dbReference type="ARBA" id="ARBA00001946"/>
    </source>
</evidence>
<dbReference type="PANTHER" id="PTHR12629:SF0">
    <property type="entry name" value="DIPHOSPHOINOSITOL-POLYPHOSPHATE DIPHOSPHATASE"/>
    <property type="match status" value="1"/>
</dbReference>
<dbReference type="PROSITE" id="PS51462">
    <property type="entry name" value="NUDIX"/>
    <property type="match status" value="1"/>
</dbReference>
<dbReference type="CDD" id="cd04666">
    <property type="entry name" value="NUDIX_DIPP2_like_Nudt4"/>
    <property type="match status" value="1"/>
</dbReference>
<dbReference type="EMBL" id="JBBCAQ010000020">
    <property type="protein sequence ID" value="KAK7592837.1"/>
    <property type="molecule type" value="Genomic_DNA"/>
</dbReference>
<dbReference type="GO" id="GO:0071543">
    <property type="term" value="P:diphosphoinositol polyphosphate metabolic process"/>
    <property type="evidence" value="ECO:0007669"/>
    <property type="project" value="TreeGrafter"/>
</dbReference>
<dbReference type="GO" id="GO:1901907">
    <property type="term" value="P:diadenosine pentaphosphate catabolic process"/>
    <property type="evidence" value="ECO:0007669"/>
    <property type="project" value="TreeGrafter"/>
</dbReference>
<keyword evidence="8" id="KW-0460">Magnesium</keyword>
<dbReference type="AlphaFoldDB" id="A0AAN9TLK8"/>
<keyword evidence="6" id="KW-0479">Metal-binding</keyword>
<organism evidence="11 12">
    <name type="scientific">Parthenolecanium corni</name>
    <dbReference type="NCBI Taxonomy" id="536013"/>
    <lineage>
        <taxon>Eukaryota</taxon>
        <taxon>Metazoa</taxon>
        <taxon>Ecdysozoa</taxon>
        <taxon>Arthropoda</taxon>
        <taxon>Hexapoda</taxon>
        <taxon>Insecta</taxon>
        <taxon>Pterygota</taxon>
        <taxon>Neoptera</taxon>
        <taxon>Paraneoptera</taxon>
        <taxon>Hemiptera</taxon>
        <taxon>Sternorrhyncha</taxon>
        <taxon>Coccoidea</taxon>
        <taxon>Coccidae</taxon>
        <taxon>Parthenolecanium</taxon>
    </lineage>
</organism>
<dbReference type="PROSITE" id="PS00893">
    <property type="entry name" value="NUDIX_BOX"/>
    <property type="match status" value="1"/>
</dbReference>
<evidence type="ECO:0000313" key="12">
    <source>
        <dbReference type="Proteomes" id="UP001367676"/>
    </source>
</evidence>
<dbReference type="EC" id="3.6.1.52" evidence="4"/>
<dbReference type="Pfam" id="PF00293">
    <property type="entry name" value="NUDIX"/>
    <property type="match status" value="1"/>
</dbReference>
<accession>A0AAN9TLK8</accession>
<evidence type="ECO:0000313" key="11">
    <source>
        <dbReference type="EMBL" id="KAK7592837.1"/>
    </source>
</evidence>
<dbReference type="InterPro" id="IPR015797">
    <property type="entry name" value="NUDIX_hydrolase-like_dom_sf"/>
</dbReference>
<evidence type="ECO:0000256" key="6">
    <source>
        <dbReference type="ARBA" id="ARBA00022723"/>
    </source>
</evidence>
<dbReference type="GO" id="GO:1901911">
    <property type="term" value="P:adenosine 5'-(hexahydrogen pentaphosphate) catabolic process"/>
    <property type="evidence" value="ECO:0007669"/>
    <property type="project" value="TreeGrafter"/>
</dbReference>
<evidence type="ECO:0000256" key="2">
    <source>
        <dbReference type="ARBA" id="ARBA00004496"/>
    </source>
</evidence>
<evidence type="ECO:0000256" key="7">
    <source>
        <dbReference type="ARBA" id="ARBA00022801"/>
    </source>
</evidence>
<dbReference type="GO" id="GO:0046872">
    <property type="term" value="F:metal ion binding"/>
    <property type="evidence" value="ECO:0007669"/>
    <property type="project" value="UniProtKB-KW"/>
</dbReference>
<dbReference type="GO" id="GO:0008486">
    <property type="term" value="F:diphosphoinositol-polyphosphate diphosphatase activity"/>
    <property type="evidence" value="ECO:0007669"/>
    <property type="project" value="UniProtKB-EC"/>
</dbReference>
<comment type="catalytic activity">
    <reaction evidence="9">
        <text>diphospho-myo-inositol polyphosphate + H2O = myo-inositol polyphosphate + phosphate.</text>
        <dbReference type="EC" id="3.6.1.52"/>
    </reaction>
</comment>
<evidence type="ECO:0000259" key="10">
    <source>
        <dbReference type="PROSITE" id="PS51462"/>
    </source>
</evidence>
<evidence type="ECO:0000256" key="9">
    <source>
        <dbReference type="ARBA" id="ARBA00033994"/>
    </source>
</evidence>
<name>A0AAN9TLK8_9HEMI</name>
<keyword evidence="5" id="KW-0963">Cytoplasm</keyword>
<protein>
    <recommendedName>
        <fullName evidence="4">diphosphoinositol-polyphosphate diphosphatase</fullName>
        <ecNumber evidence="4">3.6.1.52</ecNumber>
    </recommendedName>
</protein>
<feature type="domain" description="Nudix hydrolase" evidence="10">
    <location>
        <begin position="1"/>
        <end position="124"/>
    </location>
</feature>
<dbReference type="GO" id="GO:0000298">
    <property type="term" value="F:endopolyphosphatase activity"/>
    <property type="evidence" value="ECO:0007669"/>
    <property type="project" value="TreeGrafter"/>
</dbReference>
<dbReference type="InterPro" id="IPR047198">
    <property type="entry name" value="DDP-like_NUDIX"/>
</dbReference>
<dbReference type="GO" id="GO:1901909">
    <property type="term" value="P:diadenosine hexaphosphate catabolic process"/>
    <property type="evidence" value="ECO:0007669"/>
    <property type="project" value="TreeGrafter"/>
</dbReference>
<dbReference type="FunFam" id="3.90.79.10:FF:000002">
    <property type="entry name" value="diphosphoinositol polyphosphate phosphohydrolase 1"/>
    <property type="match status" value="1"/>
</dbReference>
<dbReference type="SUPFAM" id="SSF55811">
    <property type="entry name" value="Nudix"/>
    <property type="match status" value="1"/>
</dbReference>
<evidence type="ECO:0000256" key="5">
    <source>
        <dbReference type="ARBA" id="ARBA00022490"/>
    </source>
</evidence>
<dbReference type="Gene3D" id="3.90.79.10">
    <property type="entry name" value="Nucleoside Triphosphate Pyrophosphohydrolase"/>
    <property type="match status" value="1"/>
</dbReference>
<dbReference type="PANTHER" id="PTHR12629">
    <property type="entry name" value="DIPHOSPHOINOSITOL POLYPHOSPHATE PHOSPHOHYDROLASE"/>
    <property type="match status" value="1"/>
</dbReference>
<dbReference type="Proteomes" id="UP001367676">
    <property type="component" value="Unassembled WGS sequence"/>
</dbReference>